<evidence type="ECO:0000256" key="1">
    <source>
        <dbReference type="SAM" id="Phobius"/>
    </source>
</evidence>
<dbReference type="EMBL" id="ARYM01000016">
    <property type="protein sequence ID" value="KCZ97718.1"/>
    <property type="molecule type" value="Genomic_DNA"/>
</dbReference>
<evidence type="ECO:0000313" key="2">
    <source>
        <dbReference type="EMBL" id="KCZ97718.1"/>
    </source>
</evidence>
<dbReference type="AlphaFoldDB" id="A0A062VGR0"/>
<keyword evidence="1" id="KW-0472">Membrane</keyword>
<comment type="caution">
    <text evidence="2">The sequence shown here is derived from an EMBL/GenBank/DDBJ whole genome shotgun (WGS) entry which is preliminary data.</text>
</comment>
<feature type="transmembrane region" description="Helical" evidence="1">
    <location>
        <begin position="51"/>
        <end position="68"/>
    </location>
</feature>
<proteinExistence type="predicted"/>
<keyword evidence="1" id="KW-0812">Transmembrane</keyword>
<protein>
    <submittedName>
        <fullName evidence="2">Uncharacterized protein</fullName>
    </submittedName>
</protein>
<dbReference type="RefSeq" id="WP_157532845.1">
    <property type="nucleotide sequence ID" value="NZ_ARYM01000016.1"/>
</dbReference>
<dbReference type="STRING" id="1280954.HPO_13672"/>
<accession>A0A062VGR0</accession>
<reference evidence="2 3" key="1">
    <citation type="journal article" date="2014" name="Antonie Van Leeuwenhoek">
        <title>Hyphomonas beringensis sp. nov. and Hyphomonas chukchiensis sp. nov., isolated from surface seawater of the Bering Sea and Chukchi Sea.</title>
        <authorList>
            <person name="Li C."/>
            <person name="Lai Q."/>
            <person name="Li G."/>
            <person name="Dong C."/>
            <person name="Wang J."/>
            <person name="Liao Y."/>
            <person name="Shao Z."/>
        </authorList>
    </citation>
    <scope>NUCLEOTIDE SEQUENCE [LARGE SCALE GENOMIC DNA]</scope>
    <source>
        <strain evidence="2 3">PS728</strain>
    </source>
</reference>
<name>A0A062VGR0_9PROT</name>
<sequence>MQEGDGFFRKLMRDTASVVGVDSRPLLLAFAMWAGAAAYLSVPFEPTRLELAAFFGAVAARFLLVRWLRRSDLTYALAVCVFGTVIGFSAAGLSTWRMEAPVIAAETRPVILEGWVANIEPGEKGLASRSKSIPSRAFRQTSSRNWYG</sequence>
<organism evidence="2 3">
    <name type="scientific">Hyphomonas polymorpha PS728</name>
    <dbReference type="NCBI Taxonomy" id="1280954"/>
    <lineage>
        <taxon>Bacteria</taxon>
        <taxon>Pseudomonadati</taxon>
        <taxon>Pseudomonadota</taxon>
        <taxon>Alphaproteobacteria</taxon>
        <taxon>Hyphomonadales</taxon>
        <taxon>Hyphomonadaceae</taxon>
        <taxon>Hyphomonas</taxon>
    </lineage>
</organism>
<feature type="transmembrane region" description="Helical" evidence="1">
    <location>
        <begin position="74"/>
        <end position="93"/>
    </location>
</feature>
<dbReference type="PATRIC" id="fig|1280954.3.peg.2768"/>
<evidence type="ECO:0000313" key="3">
    <source>
        <dbReference type="Proteomes" id="UP000027100"/>
    </source>
</evidence>
<feature type="transmembrane region" description="Helical" evidence="1">
    <location>
        <begin position="26"/>
        <end position="44"/>
    </location>
</feature>
<keyword evidence="1" id="KW-1133">Transmembrane helix</keyword>
<dbReference type="Proteomes" id="UP000027100">
    <property type="component" value="Unassembled WGS sequence"/>
</dbReference>
<gene>
    <name evidence="2" type="ORF">HPO_13672</name>
</gene>
<keyword evidence="3" id="KW-1185">Reference proteome</keyword>